<dbReference type="Pfam" id="PF00172">
    <property type="entry name" value="Zn_clus"/>
    <property type="match status" value="1"/>
</dbReference>
<dbReference type="GO" id="GO:0000981">
    <property type="term" value="F:DNA-binding transcription factor activity, RNA polymerase II-specific"/>
    <property type="evidence" value="ECO:0007669"/>
    <property type="project" value="InterPro"/>
</dbReference>
<keyword evidence="5" id="KW-0804">Transcription</keyword>
<dbReference type="SUPFAM" id="SSF57701">
    <property type="entry name" value="Zn2/Cys6 DNA-binding domain"/>
    <property type="match status" value="1"/>
</dbReference>
<dbReference type="GO" id="GO:0003677">
    <property type="term" value="F:DNA binding"/>
    <property type="evidence" value="ECO:0007669"/>
    <property type="project" value="UniProtKB-KW"/>
</dbReference>
<dbReference type="GO" id="GO:0008270">
    <property type="term" value="F:zinc ion binding"/>
    <property type="evidence" value="ECO:0007669"/>
    <property type="project" value="InterPro"/>
</dbReference>
<dbReference type="AlphaFoldDB" id="A0AA39G9A1"/>
<keyword evidence="9" id="KW-1185">Reference proteome</keyword>
<evidence type="ECO:0000256" key="3">
    <source>
        <dbReference type="ARBA" id="ARBA00023015"/>
    </source>
</evidence>
<sequence length="548" mass="61490">MVFVLAMRSPREILAKPDGSQRTVKLGVEQEPTIKPDGMSVMTLTERPRQTRARAPRARTGCKQCKRRHIKCDEGKPSCQRCLIGGRVCEWLAYSGMATALPKPKTQYDKVTDRVCMRKDELWQLLKTAVPSAVSDNLFANAKEWDHFQFFIRMGTPYETLPEGSLQLLTPQVAHLVPAVKEVCCAVGALSKTMSTSGKAATEALADSTEHYSRAVVLLRSCVPTNDSLLSVCVASLMFTTYEMLAGTPEVAFSHYRHACLIFEQYLAKRSEDAGIPFADLRLSTYPWTSEIHQVETPTMNSRLMSCCKGQLYTSLLFRMPTSFDLMTTAIKWWDATQHFVMHHSHQGRTGGAAEQKMWEQCVDTLHNWHANFHSLFENSRREYYRDNVGKAERYSQGLMLETLYLESLGSISKYHMSDANILPATKPLFHEILNVTRARILAHGSFSDESTTTEKLLLRPLAFVLVKCDAPDIVQEIQDLLMAIDKPGHIGRALLGILGADIGEKPLGSAMFGWMWDFLTSGCAVVSLTVENQGRLGQNWKSQAHLE</sequence>
<evidence type="ECO:0000313" key="8">
    <source>
        <dbReference type="EMBL" id="KAK0382811.1"/>
    </source>
</evidence>
<dbReference type="InterPro" id="IPR036864">
    <property type="entry name" value="Zn2-C6_fun-type_DNA-bd_sf"/>
</dbReference>
<keyword evidence="1" id="KW-0479">Metal-binding</keyword>
<accession>A0AA39G9A1</accession>
<dbReference type="InterPro" id="IPR001138">
    <property type="entry name" value="Zn2Cys6_DnaBD"/>
</dbReference>
<keyword evidence="3" id="KW-0805">Transcription regulation</keyword>
<feature type="domain" description="Zn(2)-C6 fungal-type" evidence="7">
    <location>
        <begin position="61"/>
        <end position="91"/>
    </location>
</feature>
<organism evidence="8 9">
    <name type="scientific">Sarocladium strictum</name>
    <name type="common">Black bundle disease fungus</name>
    <name type="synonym">Acremonium strictum</name>
    <dbReference type="NCBI Taxonomy" id="5046"/>
    <lineage>
        <taxon>Eukaryota</taxon>
        <taxon>Fungi</taxon>
        <taxon>Dikarya</taxon>
        <taxon>Ascomycota</taxon>
        <taxon>Pezizomycotina</taxon>
        <taxon>Sordariomycetes</taxon>
        <taxon>Hypocreomycetidae</taxon>
        <taxon>Hypocreales</taxon>
        <taxon>Sarocladiaceae</taxon>
        <taxon>Sarocladium</taxon>
    </lineage>
</organism>
<keyword evidence="6" id="KW-0539">Nucleus</keyword>
<comment type="caution">
    <text evidence="8">The sequence shown here is derived from an EMBL/GenBank/DDBJ whole genome shotgun (WGS) entry which is preliminary data.</text>
</comment>
<evidence type="ECO:0000256" key="4">
    <source>
        <dbReference type="ARBA" id="ARBA00023125"/>
    </source>
</evidence>
<evidence type="ECO:0000259" key="7">
    <source>
        <dbReference type="PROSITE" id="PS50048"/>
    </source>
</evidence>
<keyword evidence="4" id="KW-0238">DNA-binding</keyword>
<dbReference type="InterPro" id="IPR052360">
    <property type="entry name" value="Transcr_Regulatory_Proteins"/>
</dbReference>
<proteinExistence type="predicted"/>
<evidence type="ECO:0000313" key="9">
    <source>
        <dbReference type="Proteomes" id="UP001175261"/>
    </source>
</evidence>
<dbReference type="PANTHER" id="PTHR36206">
    <property type="entry name" value="ASPERCRYPTIN BIOSYNTHESIS CLUSTER-SPECIFIC TRANSCRIPTION REGULATOR ATNN-RELATED"/>
    <property type="match status" value="1"/>
</dbReference>
<protein>
    <recommendedName>
        <fullName evidence="7">Zn(2)-C6 fungal-type domain-containing protein</fullName>
    </recommendedName>
</protein>
<dbReference type="PROSITE" id="PS50048">
    <property type="entry name" value="ZN2_CY6_FUNGAL_2"/>
    <property type="match status" value="1"/>
</dbReference>
<name>A0AA39G9A1_SARSR</name>
<evidence type="ECO:0000256" key="5">
    <source>
        <dbReference type="ARBA" id="ARBA00023163"/>
    </source>
</evidence>
<evidence type="ECO:0000256" key="1">
    <source>
        <dbReference type="ARBA" id="ARBA00022723"/>
    </source>
</evidence>
<keyword evidence="2" id="KW-0862">Zinc</keyword>
<dbReference type="Proteomes" id="UP001175261">
    <property type="component" value="Unassembled WGS sequence"/>
</dbReference>
<dbReference type="SMART" id="SM00066">
    <property type="entry name" value="GAL4"/>
    <property type="match status" value="1"/>
</dbReference>
<dbReference type="PANTHER" id="PTHR36206:SF13">
    <property type="entry name" value="TRANSCRIPTIONAL REGULATORY PROTEIN MOC3"/>
    <property type="match status" value="1"/>
</dbReference>
<dbReference type="Gene3D" id="4.10.240.10">
    <property type="entry name" value="Zn(2)-C6 fungal-type DNA-binding domain"/>
    <property type="match status" value="1"/>
</dbReference>
<evidence type="ECO:0000256" key="6">
    <source>
        <dbReference type="ARBA" id="ARBA00023242"/>
    </source>
</evidence>
<evidence type="ECO:0000256" key="2">
    <source>
        <dbReference type="ARBA" id="ARBA00022833"/>
    </source>
</evidence>
<reference evidence="8" key="1">
    <citation type="submission" date="2022-10" db="EMBL/GenBank/DDBJ databases">
        <title>Determination and structural analysis of whole genome sequence of Sarocladium strictum F4-1.</title>
        <authorList>
            <person name="Hu L."/>
            <person name="Jiang Y."/>
        </authorList>
    </citation>
    <scope>NUCLEOTIDE SEQUENCE</scope>
    <source>
        <strain evidence="8">F4-1</strain>
    </source>
</reference>
<dbReference type="CDD" id="cd00067">
    <property type="entry name" value="GAL4"/>
    <property type="match status" value="1"/>
</dbReference>
<dbReference type="PROSITE" id="PS00463">
    <property type="entry name" value="ZN2_CY6_FUNGAL_1"/>
    <property type="match status" value="1"/>
</dbReference>
<gene>
    <name evidence="8" type="ORF">NLU13_9906</name>
</gene>
<dbReference type="EMBL" id="JAPDFR010000010">
    <property type="protein sequence ID" value="KAK0382811.1"/>
    <property type="molecule type" value="Genomic_DNA"/>
</dbReference>